<dbReference type="InterPro" id="IPR006115">
    <property type="entry name" value="6PGDH_NADP-bd"/>
</dbReference>
<dbReference type="KEGG" id="izh:FEM41_02415"/>
<feature type="active site" evidence="2">
    <location>
        <position position="168"/>
    </location>
</feature>
<evidence type="ECO:0000313" key="6">
    <source>
        <dbReference type="Proteomes" id="UP000302163"/>
    </source>
</evidence>
<dbReference type="EMBL" id="CP040428">
    <property type="protein sequence ID" value="QCT18579.1"/>
    <property type="molecule type" value="Genomic_DNA"/>
</dbReference>
<dbReference type="InterPro" id="IPR013328">
    <property type="entry name" value="6PGD_dom2"/>
</dbReference>
<evidence type="ECO:0000256" key="1">
    <source>
        <dbReference type="ARBA" id="ARBA00023002"/>
    </source>
</evidence>
<gene>
    <name evidence="5" type="ORF">FEM41_02415</name>
</gene>
<keyword evidence="6" id="KW-1185">Reference proteome</keyword>
<dbReference type="GO" id="GO:0016616">
    <property type="term" value="F:oxidoreductase activity, acting on the CH-OH group of donors, NAD or NADP as acceptor"/>
    <property type="evidence" value="ECO:0007669"/>
    <property type="project" value="UniProtKB-ARBA"/>
</dbReference>
<dbReference type="SUPFAM" id="SSF51735">
    <property type="entry name" value="NAD(P)-binding Rossmann-fold domains"/>
    <property type="match status" value="1"/>
</dbReference>
<organism evidence="5 6">
    <name type="scientific">Jejubacter calystegiae</name>
    <dbReference type="NCBI Taxonomy" id="2579935"/>
    <lineage>
        <taxon>Bacteria</taxon>
        <taxon>Pseudomonadati</taxon>
        <taxon>Pseudomonadota</taxon>
        <taxon>Gammaproteobacteria</taxon>
        <taxon>Enterobacterales</taxon>
        <taxon>Enterobacteriaceae</taxon>
        <taxon>Jejubacter</taxon>
    </lineage>
</organism>
<protein>
    <submittedName>
        <fullName evidence="5">NAD(P)-dependent oxidoreductase</fullName>
    </submittedName>
</protein>
<dbReference type="RefSeq" id="WP_138094099.1">
    <property type="nucleotide sequence ID" value="NZ_CP040428.1"/>
</dbReference>
<sequence length="289" mass="30868">MTRIAFIGFGEAGGILAEELAARHRISIWDCKLTGEQRTVMQARARRAGVQAADSLAQALSDAELIFSTVTADAALEVAQEAASLLSHGQCFLDLNSVAPNTKRSAALAFQHATYIDVAVMAPVPPSLLATPMLAGGQGADALCERLKGMGLNIRYGGEAVGKVSAIKMCRSVMIKGLEALTTECLRGARKYGVEQEVLASLHASFPSLGWNDTLPDYLISRVAEHGRRRAAEMQEVVKMLQDGGMTGEMSMASAAIQLALVEAMAHAQLDYASLEPFCWQRLADSLET</sequence>
<dbReference type="InterPro" id="IPR008927">
    <property type="entry name" value="6-PGluconate_DH-like_C_sf"/>
</dbReference>
<dbReference type="GO" id="GO:0050661">
    <property type="term" value="F:NADP binding"/>
    <property type="evidence" value="ECO:0007669"/>
    <property type="project" value="InterPro"/>
</dbReference>
<evidence type="ECO:0000256" key="2">
    <source>
        <dbReference type="PIRSR" id="PIRSR000103-1"/>
    </source>
</evidence>
<evidence type="ECO:0000259" key="3">
    <source>
        <dbReference type="Pfam" id="PF03446"/>
    </source>
</evidence>
<dbReference type="Gene3D" id="3.40.50.720">
    <property type="entry name" value="NAD(P)-binding Rossmann-like Domain"/>
    <property type="match status" value="1"/>
</dbReference>
<proteinExistence type="predicted"/>
<dbReference type="PIRSF" id="PIRSF000103">
    <property type="entry name" value="HIBADH"/>
    <property type="match status" value="1"/>
</dbReference>
<dbReference type="OrthoDB" id="4333at2"/>
<feature type="domain" description="6-phosphogluconate dehydrogenase NADP-binding" evidence="3">
    <location>
        <begin position="3"/>
        <end position="138"/>
    </location>
</feature>
<dbReference type="InterPro" id="IPR015815">
    <property type="entry name" value="HIBADH-related"/>
</dbReference>
<evidence type="ECO:0000313" key="5">
    <source>
        <dbReference type="EMBL" id="QCT18579.1"/>
    </source>
</evidence>
<dbReference type="SUPFAM" id="SSF48179">
    <property type="entry name" value="6-phosphogluconate dehydrogenase C-terminal domain-like"/>
    <property type="match status" value="1"/>
</dbReference>
<dbReference type="InterPro" id="IPR015814">
    <property type="entry name" value="Pgluconate_DH_NAD-bd_C"/>
</dbReference>
<evidence type="ECO:0000259" key="4">
    <source>
        <dbReference type="Pfam" id="PF09130"/>
    </source>
</evidence>
<reference evidence="5 6" key="1">
    <citation type="submission" date="2019-05" db="EMBL/GenBank/DDBJ databases">
        <title>Complete genome sequence of Izhakiella calystegiae KSNA2, an endophyte isolated from beach morning glory (Calystegia soldanella).</title>
        <authorList>
            <person name="Jiang L."/>
            <person name="Jeong J.C."/>
            <person name="Kim C.Y."/>
            <person name="Kim D.H."/>
            <person name="Kim S.W."/>
            <person name="Lee j."/>
        </authorList>
    </citation>
    <scope>NUCLEOTIDE SEQUENCE [LARGE SCALE GENOMIC DNA]</scope>
    <source>
        <strain evidence="5 6">KSNA2</strain>
    </source>
</reference>
<dbReference type="Pfam" id="PF03446">
    <property type="entry name" value="NAD_binding_2"/>
    <property type="match status" value="1"/>
</dbReference>
<dbReference type="Proteomes" id="UP000302163">
    <property type="component" value="Chromosome"/>
</dbReference>
<name>A0A4P8YDL0_9ENTR</name>
<dbReference type="Gene3D" id="1.10.1040.10">
    <property type="entry name" value="N-(1-d-carboxylethyl)-l-norvaline Dehydrogenase, domain 2"/>
    <property type="match status" value="1"/>
</dbReference>
<feature type="domain" description="Phosphogluconate dehydrogenase NAD-binding putative C-terminal" evidence="4">
    <location>
        <begin position="189"/>
        <end position="258"/>
    </location>
</feature>
<dbReference type="Pfam" id="PF09130">
    <property type="entry name" value="DUF1932"/>
    <property type="match status" value="1"/>
</dbReference>
<dbReference type="AlphaFoldDB" id="A0A4P8YDL0"/>
<keyword evidence="1" id="KW-0560">Oxidoreductase</keyword>
<accession>A0A4P8YDL0</accession>
<dbReference type="InterPro" id="IPR036291">
    <property type="entry name" value="NAD(P)-bd_dom_sf"/>
</dbReference>